<gene>
    <name evidence="2" type="ORF">HHI36_009915</name>
</gene>
<keyword evidence="3" id="KW-1185">Reference proteome</keyword>
<feature type="compositionally biased region" description="Polar residues" evidence="1">
    <location>
        <begin position="1"/>
        <end position="15"/>
    </location>
</feature>
<reference evidence="2 3" key="1">
    <citation type="journal article" date="2021" name="BMC Biol.">
        <title>Horizontally acquired antibacterial genes associated with adaptive radiation of ladybird beetles.</title>
        <authorList>
            <person name="Li H.S."/>
            <person name="Tang X.F."/>
            <person name="Huang Y.H."/>
            <person name="Xu Z.Y."/>
            <person name="Chen M.L."/>
            <person name="Du X.Y."/>
            <person name="Qiu B.Y."/>
            <person name="Chen P.T."/>
            <person name="Zhang W."/>
            <person name="Slipinski A."/>
            <person name="Escalona H.E."/>
            <person name="Waterhouse R.M."/>
            <person name="Zwick A."/>
            <person name="Pang H."/>
        </authorList>
    </citation>
    <scope>NUCLEOTIDE SEQUENCE [LARGE SCALE GENOMIC DNA]</scope>
    <source>
        <strain evidence="2">SYSU2018</strain>
    </source>
</reference>
<evidence type="ECO:0000313" key="2">
    <source>
        <dbReference type="EMBL" id="KAL3265712.1"/>
    </source>
</evidence>
<dbReference type="EMBL" id="JABFTP020000001">
    <property type="protein sequence ID" value="KAL3265712.1"/>
    <property type="molecule type" value="Genomic_DNA"/>
</dbReference>
<feature type="region of interest" description="Disordered" evidence="1">
    <location>
        <begin position="1"/>
        <end position="23"/>
    </location>
</feature>
<proteinExistence type="predicted"/>
<evidence type="ECO:0000313" key="3">
    <source>
        <dbReference type="Proteomes" id="UP001516400"/>
    </source>
</evidence>
<comment type="caution">
    <text evidence="2">The sequence shown here is derived from an EMBL/GenBank/DDBJ whole genome shotgun (WGS) entry which is preliminary data.</text>
</comment>
<accession>A0ABD2MHA4</accession>
<protein>
    <submittedName>
        <fullName evidence="2">Uncharacterized protein</fullName>
    </submittedName>
</protein>
<sequence length="103" mass="12066">MLSSFFPNRSNQQKTTDTKKLQRRKKFRLKQGIKLYTFSQWLGGKESTSSRSSEDFELELRLVPTRNDITPLCSSSISWLLRNTRSWLTQASHEESSDNLHIE</sequence>
<dbReference type="Proteomes" id="UP001516400">
    <property type="component" value="Unassembled WGS sequence"/>
</dbReference>
<dbReference type="AlphaFoldDB" id="A0ABD2MHA4"/>
<name>A0ABD2MHA4_9CUCU</name>
<evidence type="ECO:0000256" key="1">
    <source>
        <dbReference type="SAM" id="MobiDB-lite"/>
    </source>
</evidence>
<organism evidence="2 3">
    <name type="scientific">Cryptolaemus montrouzieri</name>
    <dbReference type="NCBI Taxonomy" id="559131"/>
    <lineage>
        <taxon>Eukaryota</taxon>
        <taxon>Metazoa</taxon>
        <taxon>Ecdysozoa</taxon>
        <taxon>Arthropoda</taxon>
        <taxon>Hexapoda</taxon>
        <taxon>Insecta</taxon>
        <taxon>Pterygota</taxon>
        <taxon>Neoptera</taxon>
        <taxon>Endopterygota</taxon>
        <taxon>Coleoptera</taxon>
        <taxon>Polyphaga</taxon>
        <taxon>Cucujiformia</taxon>
        <taxon>Coccinelloidea</taxon>
        <taxon>Coccinellidae</taxon>
        <taxon>Scymninae</taxon>
        <taxon>Scymnini</taxon>
        <taxon>Cryptolaemus</taxon>
    </lineage>
</organism>